<feature type="region of interest" description="N-terminal hotdog fold" evidence="8">
    <location>
        <begin position="817"/>
        <end position="952"/>
    </location>
</feature>
<dbReference type="InterPro" id="IPR056501">
    <property type="entry name" value="NAD-bd_HRPKS_sdrA"/>
</dbReference>
<dbReference type="SMART" id="SM00822">
    <property type="entry name" value="PKS_KR"/>
    <property type="match status" value="1"/>
</dbReference>
<evidence type="ECO:0000256" key="4">
    <source>
        <dbReference type="ARBA" id="ARBA00022857"/>
    </source>
</evidence>
<dbReference type="GO" id="GO:0006633">
    <property type="term" value="P:fatty acid biosynthetic process"/>
    <property type="evidence" value="ECO:0000318"/>
    <property type="project" value="GO_Central"/>
</dbReference>
<feature type="domain" description="Carrier" evidence="9">
    <location>
        <begin position="2126"/>
        <end position="2203"/>
    </location>
</feature>
<dbReference type="Gene3D" id="3.40.47.10">
    <property type="match status" value="2"/>
</dbReference>
<dbReference type="Gene3D" id="3.90.180.10">
    <property type="entry name" value="Medium-chain alcohol dehydrogenases, catalytic domain"/>
    <property type="match status" value="1"/>
</dbReference>
<dbReference type="InterPro" id="IPR013217">
    <property type="entry name" value="Methyltransf_12"/>
</dbReference>
<dbReference type="Pfam" id="PF13602">
    <property type="entry name" value="ADH_zinc_N_2"/>
    <property type="match status" value="1"/>
</dbReference>
<feature type="region of interest" description="C-terminal hotdog fold" evidence="8">
    <location>
        <begin position="981"/>
        <end position="1136"/>
    </location>
</feature>
<dbReference type="Proteomes" id="UP000001312">
    <property type="component" value="Unassembled WGS sequence"/>
</dbReference>
<evidence type="ECO:0000256" key="8">
    <source>
        <dbReference type="PROSITE-ProRule" id="PRU01363"/>
    </source>
</evidence>
<dbReference type="PROSITE" id="PS01162">
    <property type="entry name" value="QOR_ZETA_CRYSTAL"/>
    <property type="match status" value="1"/>
</dbReference>
<dbReference type="SMART" id="SM00826">
    <property type="entry name" value="PKS_DH"/>
    <property type="match status" value="1"/>
</dbReference>
<evidence type="ECO:0000259" key="11">
    <source>
        <dbReference type="PROSITE" id="PS52019"/>
    </source>
</evidence>
<dbReference type="InterPro" id="IPR013968">
    <property type="entry name" value="PKS_KR"/>
</dbReference>
<dbReference type="Pfam" id="PF08242">
    <property type="entry name" value="Methyltransf_12"/>
    <property type="match status" value="1"/>
</dbReference>
<dbReference type="Gene3D" id="3.40.366.10">
    <property type="entry name" value="Malonyl-Coenzyme A Acyl Carrier Protein, domain 2"/>
    <property type="match status" value="1"/>
</dbReference>
<dbReference type="STRING" id="665079.A7EE51"/>
<dbReference type="Gene3D" id="3.40.50.720">
    <property type="entry name" value="NAD(P)-binding Rossmann-like Domain"/>
    <property type="match status" value="1"/>
</dbReference>
<dbReference type="InParanoid" id="A7EE51"/>
<dbReference type="InterPro" id="IPR009081">
    <property type="entry name" value="PP-bd_ACP"/>
</dbReference>
<dbReference type="SUPFAM" id="SSF52151">
    <property type="entry name" value="FabD/lysophospholipase-like"/>
    <property type="match status" value="1"/>
</dbReference>
<dbReference type="SUPFAM" id="SSF53335">
    <property type="entry name" value="S-adenosyl-L-methionine-dependent methyltransferases"/>
    <property type="match status" value="1"/>
</dbReference>
<dbReference type="SMART" id="SM00825">
    <property type="entry name" value="PKS_KS"/>
    <property type="match status" value="1"/>
</dbReference>
<dbReference type="HOGENOM" id="CLU_000022_31_0_1"/>
<evidence type="ECO:0000256" key="3">
    <source>
        <dbReference type="ARBA" id="ARBA00022679"/>
    </source>
</evidence>
<dbReference type="Pfam" id="PF08659">
    <property type="entry name" value="KR"/>
    <property type="match status" value="1"/>
</dbReference>
<dbReference type="Pfam" id="PF08240">
    <property type="entry name" value="ADH_N"/>
    <property type="match status" value="1"/>
</dbReference>
<keyword evidence="6" id="KW-0511">Multifunctional enzyme</keyword>
<dbReference type="Pfam" id="PF21089">
    <property type="entry name" value="PKS_DH_N"/>
    <property type="match status" value="1"/>
</dbReference>
<evidence type="ECO:0000259" key="9">
    <source>
        <dbReference type="PROSITE" id="PS50075"/>
    </source>
</evidence>
<dbReference type="PANTHER" id="PTHR43775">
    <property type="entry name" value="FATTY ACID SYNTHASE"/>
    <property type="match status" value="1"/>
</dbReference>
<dbReference type="InterPro" id="IPR050091">
    <property type="entry name" value="PKS_NRPS_Biosynth_Enz"/>
</dbReference>
<dbReference type="SUPFAM" id="SSF50129">
    <property type="entry name" value="GroES-like"/>
    <property type="match status" value="1"/>
</dbReference>
<dbReference type="InterPro" id="IPR020843">
    <property type="entry name" value="ER"/>
</dbReference>
<dbReference type="Pfam" id="PF00109">
    <property type="entry name" value="ketoacyl-synt"/>
    <property type="match status" value="1"/>
</dbReference>
<evidence type="ECO:0000256" key="6">
    <source>
        <dbReference type="ARBA" id="ARBA00023268"/>
    </source>
</evidence>
<dbReference type="InterPro" id="IPR013154">
    <property type="entry name" value="ADH-like_N"/>
</dbReference>
<dbReference type="GO" id="GO:0008270">
    <property type="term" value="F:zinc ion binding"/>
    <property type="evidence" value="ECO:0007669"/>
    <property type="project" value="InterPro"/>
</dbReference>
<dbReference type="InterPro" id="IPR016035">
    <property type="entry name" value="Acyl_Trfase/lysoPLipase"/>
</dbReference>
<keyword evidence="3" id="KW-0808">Transferase</keyword>
<dbReference type="InterPro" id="IPR057326">
    <property type="entry name" value="KR_dom"/>
</dbReference>
<evidence type="ECO:0000256" key="7">
    <source>
        <dbReference type="ARBA" id="ARBA00023315"/>
    </source>
</evidence>
<dbReference type="InterPro" id="IPR020841">
    <property type="entry name" value="PKS_Beta-ketoAc_synthase_dom"/>
</dbReference>
<evidence type="ECO:0000313" key="12">
    <source>
        <dbReference type="EMBL" id="EDO01117.1"/>
    </source>
</evidence>
<proteinExistence type="predicted"/>
<dbReference type="SUPFAM" id="SSF55048">
    <property type="entry name" value="Probable ACP-binding domain of malonyl-CoA ACP transacylase"/>
    <property type="match status" value="1"/>
</dbReference>
<dbReference type="CDD" id="cd00833">
    <property type="entry name" value="PKS"/>
    <property type="match status" value="1"/>
</dbReference>
<dbReference type="OMA" id="YSAACAY"/>
<keyword evidence="13" id="KW-1185">Reference proteome</keyword>
<dbReference type="PROSITE" id="PS00606">
    <property type="entry name" value="KS3_1"/>
    <property type="match status" value="1"/>
</dbReference>
<dbReference type="InterPro" id="IPR029063">
    <property type="entry name" value="SAM-dependent_MTases_sf"/>
</dbReference>
<evidence type="ECO:0000256" key="1">
    <source>
        <dbReference type="ARBA" id="ARBA00022450"/>
    </source>
</evidence>
<keyword evidence="2" id="KW-0597">Phosphoprotein</keyword>
<accession>A7EE51</accession>
<dbReference type="FunFam" id="3.40.50.720:FF:000209">
    <property type="entry name" value="Polyketide synthase Pks12"/>
    <property type="match status" value="1"/>
</dbReference>
<dbReference type="SMART" id="SM00823">
    <property type="entry name" value="PKS_PP"/>
    <property type="match status" value="1"/>
</dbReference>
<feature type="active site" description="Proton donor; for dehydratase activity" evidence="8">
    <location>
        <position position="1047"/>
    </location>
</feature>
<dbReference type="SUPFAM" id="SSF53901">
    <property type="entry name" value="Thiolase-like"/>
    <property type="match status" value="1"/>
</dbReference>
<name>A7EE51_SCLS1</name>
<dbReference type="PROSITE" id="PS52004">
    <property type="entry name" value="KS3_2"/>
    <property type="match status" value="1"/>
</dbReference>
<dbReference type="InterPro" id="IPR014043">
    <property type="entry name" value="Acyl_transferase_dom"/>
</dbReference>
<dbReference type="InterPro" id="IPR014031">
    <property type="entry name" value="Ketoacyl_synth_C"/>
</dbReference>
<dbReference type="InterPro" id="IPR014030">
    <property type="entry name" value="Ketoacyl_synth_N"/>
</dbReference>
<evidence type="ECO:0000313" key="13">
    <source>
        <dbReference type="Proteomes" id="UP000001312"/>
    </source>
</evidence>
<keyword evidence="5" id="KW-0560">Oxidoreductase</keyword>
<gene>
    <name evidence="12" type="ORF">SS1G_03591</name>
</gene>
<sequence>MGESSTKIEPLAIVGLSFKFPQGMETANSLWKGLASSRSAWSSFPESRLNFDGVYDPDTGRLNSFPLKGAHFLNGDISAFDAPFFTIGPSEAAEIDPQSRILLEVTYRALENANRISWYFNLRGESINMDTACSSTLVAFHTACERLRSRESNMAIVAGSNLFLSPDMAMSLNNQNFLSPDGRCWSFDEKANGYGRGEGFGVLVVKRLSDALENNDPIRAAVLATGTNQDGRTPGIVQPSRSAQAQLIRDVYRKAGLDMSQTRYVEAHGTGTSVGDPIEAGAIADAFSHTLSADSPLFIGSIKSNIGHLEGTSGIAGLVKSVLILERRMIPGIAGLEHVNHSIVAEHPHLKFPKDLTSWPSDSLCRLSINSFGFGGTNAHVIMEDAAGYLDNREKAINRTQVNGTNHANHDQRPMTNGFHHLETRRILVFSAQDENGIKRLESAYNDHWSQMNKDELSDSYMSRLSYTLGNRRSALLWRSFATVNSKNDLITGIKFSRAVRALPRARLAFCFTGQGAQWYAMGRDIQAPIFKQSLRELSELLTDMGCLWSLQAELSRDKETSRINRPEFSQPICTAIQIALIDLLEGLDIKPSVAFGHSSGEIATAYCVGALDKRSAMSVAYYRGLLSSKVAEDKMIQGGMLSAGLSAKEVLPYLARVEAKFGYSGVVVGCINSPNNVTITGDIEQINYLNELLEKESIFSRKLLVDVAYHSHHMNAIAAAYSEKLGNLSSRNSAKLIPMVSSVTGEVVSSDKLRQPGYWVENMVSPVRFLDAISCAPSLRVSEDGSISYNDSKDFFDDVLEIGPHSALQGPIKDFLKLYGTPVPDWNPQEAKWRRRIKLSEDPWIEDHKIANACILPASAMLVMAIEAAKIMAKLRSNKAISGFIVQNVVVSRALTIPSDPDGTEIEFYLRPCGLASDREITWSNFRIYIPENDNWVEVCRGQVRATHFEVGDEVDNGLEDSLSDEYHRAELWRIRGSSCQKVDMERFYPTLRENGIDFGTAHQTIKNGSYGQNMECVGDIALDSWVSKKREFQQMDFTIHPTSLDGLFQLGLLALVGETSKINPSVIVGLRKLWVSEGKINVAGSSIMPTYAKSAMNGATGTLINTVAFENQALNPVIILDGLEGKFLEQTKKSTEKQNYHLSWNFDYRPDIELLSKEELIHAVNVKEYLNDDMFYEKLLSRLEHSNARGKLYAVLSKNLRNILMGKVDALELMFKEPLVKDYYRELYKSTNGLSKTLAYLDILTHKHPNMNILEIGAGTGGMTNYLLDVLAQNGARDPRVGTPRFSHYTYTDISAGFFEGAAPLFQNFSDMVTFKVLDIEKDPAHQGFEAGGYDCIIADNVLHATRDLDVTIKNVRKLLKPGGKLMLFELTVPEVVRTNFAFGLLPGWWRFNDKYRSFSAGISDSVWDRVLKSSGFSGIDFNFKDYEEDECHEHSALVSTARGDTLSISPFLLTVVVLDPQSDLQRKIYELLRHTLQSAGTENILSMTLKEAATFHGNSAFGIVLLELDRPLLQEMTEPNFKDVKAMFLAFENILWACKGGGERPDLPEYALVQGAFRALRMENIRLKFISLSFEATSTNPTHLANKVFEVYQKVSTTAVKDCEQEYVERNGMICIDRIIDADYMNQKLSETAEDKPRSDCEFCSAPPVALSIKTPGLLDTLEFVEDSAARTNLASDEIEIEVEASGVNFRDCLIALGRIPSMSFGFECSGTIHRIGSHATKLKLGDRVCASTLGTYQTYARCNASNVIPIPSYMSFIDAAALPVVFTTAYYAIVHVAQLRKGESILIHSAAGGTGQAAIQIAKLLGAEIFVTVGSKSKKDLLISLYQIPEDHIFYSRNAFFVKGIQRMTGDHGGVDVVLNSLSGDLLVDTWQCIAPFGRFLEIGKKDILANGNLPMLPFSRNASFHAIDLNEARKYRPGLLLDLKNSITTLLFDDKIRPPQPVHVYGISEVEKAFRYLQSGKNSGKTVIEFRGPDIIKSSVFENMTYEDWVGANKCKVSGTWNLHTLLPKGLDHFIVYSSISGAIGGTASVNYSAACAYQDALVHYRNKVGEKATTFNLGVMVDDGVLRDNTAARRAEVPAMMTRPMFRGTWSINEQGKTGAKEDVATDVTSQLHGVASETEAANIIANALMQRLSNALAVPMKNLDSSRPMHIYGVDSLIAVELRNWFNQKLDADIAVFEILGEVTFRDIGFLVAGKSKLVEAILKKVVK</sequence>
<evidence type="ECO:0000256" key="2">
    <source>
        <dbReference type="ARBA" id="ARBA00022553"/>
    </source>
</evidence>
<dbReference type="InterPro" id="IPR020807">
    <property type="entry name" value="PKS_DH"/>
</dbReference>
<dbReference type="InterPro" id="IPR018201">
    <property type="entry name" value="Ketoacyl_synth_AS"/>
</dbReference>
<dbReference type="KEGG" id="ssl:SS1G_03591"/>
<dbReference type="Pfam" id="PF23114">
    <property type="entry name" value="NAD-bd_HRPKS_sdrA"/>
    <property type="match status" value="1"/>
</dbReference>
<dbReference type="RefSeq" id="XP_001595502.1">
    <property type="nucleotide sequence ID" value="XM_001595452.1"/>
</dbReference>
<dbReference type="EMBL" id="CH476624">
    <property type="protein sequence ID" value="EDO01117.1"/>
    <property type="molecule type" value="Genomic_DNA"/>
</dbReference>
<dbReference type="Pfam" id="PF00698">
    <property type="entry name" value="Acyl_transf_1"/>
    <property type="match status" value="1"/>
</dbReference>
<dbReference type="InterPro" id="IPR042104">
    <property type="entry name" value="PKS_dehydratase_sf"/>
</dbReference>
<dbReference type="CDD" id="cd05195">
    <property type="entry name" value="enoyl_red"/>
    <property type="match status" value="1"/>
</dbReference>
<keyword evidence="1" id="KW-0596">Phosphopantetheine</keyword>
<dbReference type="InterPro" id="IPR016036">
    <property type="entry name" value="Malonyl_transacylase_ACP-bd"/>
</dbReference>
<dbReference type="GeneID" id="5492047"/>
<dbReference type="InterPro" id="IPR032821">
    <property type="entry name" value="PKS_assoc"/>
</dbReference>
<dbReference type="InterPro" id="IPR036736">
    <property type="entry name" value="ACP-like_sf"/>
</dbReference>
<dbReference type="Pfam" id="PF14765">
    <property type="entry name" value="PS-DH"/>
    <property type="match status" value="1"/>
</dbReference>
<dbReference type="PROSITE" id="PS52019">
    <property type="entry name" value="PKS_MFAS_DH"/>
    <property type="match status" value="1"/>
</dbReference>
<evidence type="ECO:0000256" key="5">
    <source>
        <dbReference type="ARBA" id="ARBA00023002"/>
    </source>
</evidence>
<dbReference type="Gene3D" id="3.10.129.110">
    <property type="entry name" value="Polyketide synthase dehydratase"/>
    <property type="match status" value="1"/>
</dbReference>
<protein>
    <submittedName>
        <fullName evidence="12">Uncharacterized protein</fullName>
    </submittedName>
</protein>
<feature type="domain" description="Ketosynthase family 3 (KS3)" evidence="10">
    <location>
        <begin position="8"/>
        <end position="385"/>
    </location>
</feature>
<dbReference type="CDD" id="cd02440">
    <property type="entry name" value="AdoMet_MTases"/>
    <property type="match status" value="1"/>
</dbReference>
<dbReference type="GO" id="GO:0044550">
    <property type="term" value="P:secondary metabolite biosynthetic process"/>
    <property type="evidence" value="ECO:0000318"/>
    <property type="project" value="GO_Central"/>
</dbReference>
<dbReference type="InterPro" id="IPR002364">
    <property type="entry name" value="Quin_OxRdtase/zeta-crystal_CS"/>
</dbReference>
<feature type="active site" description="Proton acceptor; for dehydratase activity" evidence="8">
    <location>
        <position position="849"/>
    </location>
</feature>
<dbReference type="GO" id="GO:0004312">
    <property type="term" value="F:fatty acid synthase activity"/>
    <property type="evidence" value="ECO:0000318"/>
    <property type="project" value="GO_Central"/>
</dbReference>
<dbReference type="SMART" id="SM00827">
    <property type="entry name" value="PKS_AT"/>
    <property type="match status" value="1"/>
</dbReference>
<keyword evidence="7" id="KW-0012">Acyltransferase</keyword>
<dbReference type="GO" id="GO:1901336">
    <property type="term" value="P:lactone biosynthetic process"/>
    <property type="evidence" value="ECO:0007669"/>
    <property type="project" value="UniProtKB-ARBA"/>
</dbReference>
<dbReference type="GO" id="GO:0016491">
    <property type="term" value="F:oxidoreductase activity"/>
    <property type="evidence" value="ECO:0007669"/>
    <property type="project" value="UniProtKB-KW"/>
</dbReference>
<dbReference type="Gene3D" id="1.10.1200.10">
    <property type="entry name" value="ACP-like"/>
    <property type="match status" value="1"/>
</dbReference>
<dbReference type="SUPFAM" id="SSF51735">
    <property type="entry name" value="NAD(P)-binding Rossmann-fold domains"/>
    <property type="match status" value="2"/>
</dbReference>
<dbReference type="PANTHER" id="PTHR43775:SF29">
    <property type="entry name" value="ASPERFURANONE POLYKETIDE SYNTHASE AFOG-RELATED"/>
    <property type="match status" value="1"/>
</dbReference>
<dbReference type="InterPro" id="IPR016039">
    <property type="entry name" value="Thiolase-like"/>
</dbReference>
<dbReference type="InterPro" id="IPR049551">
    <property type="entry name" value="PKS_DH_C"/>
</dbReference>
<dbReference type="InterPro" id="IPR020806">
    <property type="entry name" value="PKS_PP-bd"/>
</dbReference>
<dbReference type="PROSITE" id="PS50075">
    <property type="entry name" value="CARRIER"/>
    <property type="match status" value="1"/>
</dbReference>
<dbReference type="InterPro" id="IPR036291">
    <property type="entry name" value="NAD(P)-bd_dom_sf"/>
</dbReference>
<dbReference type="InterPro" id="IPR001227">
    <property type="entry name" value="Ac_transferase_dom_sf"/>
</dbReference>
<organism evidence="12 13">
    <name type="scientific">Sclerotinia sclerotiorum (strain ATCC 18683 / 1980 / Ss-1)</name>
    <name type="common">White mold</name>
    <name type="synonym">Whetzelinia sclerotiorum</name>
    <dbReference type="NCBI Taxonomy" id="665079"/>
    <lineage>
        <taxon>Eukaryota</taxon>
        <taxon>Fungi</taxon>
        <taxon>Dikarya</taxon>
        <taxon>Ascomycota</taxon>
        <taxon>Pezizomycotina</taxon>
        <taxon>Leotiomycetes</taxon>
        <taxon>Helotiales</taxon>
        <taxon>Sclerotiniaceae</taxon>
        <taxon>Sclerotinia</taxon>
    </lineage>
</organism>
<dbReference type="Pfam" id="PF02801">
    <property type="entry name" value="Ketoacyl-synt_C"/>
    <property type="match status" value="1"/>
</dbReference>
<reference evidence="13" key="1">
    <citation type="journal article" date="2011" name="PLoS Genet.">
        <title>Genomic analysis of the necrotrophic fungal pathogens Sclerotinia sclerotiorum and Botrytis cinerea.</title>
        <authorList>
            <person name="Amselem J."/>
            <person name="Cuomo C.A."/>
            <person name="van Kan J.A."/>
            <person name="Viaud M."/>
            <person name="Benito E.P."/>
            <person name="Couloux A."/>
            <person name="Coutinho P.M."/>
            <person name="de Vries R.P."/>
            <person name="Dyer P.S."/>
            <person name="Fillinger S."/>
            <person name="Fournier E."/>
            <person name="Gout L."/>
            <person name="Hahn M."/>
            <person name="Kohn L."/>
            <person name="Lapalu N."/>
            <person name="Plummer K.M."/>
            <person name="Pradier J.M."/>
            <person name="Quevillon E."/>
            <person name="Sharon A."/>
            <person name="Simon A."/>
            <person name="ten Have A."/>
            <person name="Tudzynski B."/>
            <person name="Tudzynski P."/>
            <person name="Wincker P."/>
            <person name="Andrew M."/>
            <person name="Anthouard V."/>
            <person name="Beever R.E."/>
            <person name="Beffa R."/>
            <person name="Benoit I."/>
            <person name="Bouzid O."/>
            <person name="Brault B."/>
            <person name="Chen Z."/>
            <person name="Choquer M."/>
            <person name="Collemare J."/>
            <person name="Cotton P."/>
            <person name="Danchin E.G."/>
            <person name="Da Silva C."/>
            <person name="Gautier A."/>
            <person name="Giraud C."/>
            <person name="Giraud T."/>
            <person name="Gonzalez C."/>
            <person name="Grossetete S."/>
            <person name="Guldener U."/>
            <person name="Henrissat B."/>
            <person name="Howlett B.J."/>
            <person name="Kodira C."/>
            <person name="Kretschmer M."/>
            <person name="Lappartient A."/>
            <person name="Leroch M."/>
            <person name="Levis C."/>
            <person name="Mauceli E."/>
            <person name="Neuveglise C."/>
            <person name="Oeser B."/>
            <person name="Pearson M."/>
            <person name="Poulain J."/>
            <person name="Poussereau N."/>
            <person name="Quesneville H."/>
            <person name="Rascle C."/>
            <person name="Schumacher J."/>
            <person name="Segurens B."/>
            <person name="Sexton A."/>
            <person name="Silva E."/>
            <person name="Sirven C."/>
            <person name="Soanes D.M."/>
            <person name="Talbot N.J."/>
            <person name="Templeton M."/>
            <person name="Yandava C."/>
            <person name="Yarden O."/>
            <person name="Zeng Q."/>
            <person name="Rollins J.A."/>
            <person name="Lebrun M.H."/>
            <person name="Dickman M."/>
        </authorList>
    </citation>
    <scope>NUCLEOTIDE SEQUENCE [LARGE SCALE GENOMIC DNA]</scope>
    <source>
        <strain evidence="13">ATCC 18683 / 1980 / Ss-1</strain>
    </source>
</reference>
<dbReference type="GO" id="GO:0031177">
    <property type="term" value="F:phosphopantetheine binding"/>
    <property type="evidence" value="ECO:0007669"/>
    <property type="project" value="InterPro"/>
</dbReference>
<dbReference type="SMART" id="SM00829">
    <property type="entry name" value="PKS_ER"/>
    <property type="match status" value="1"/>
</dbReference>
<dbReference type="Pfam" id="PF16197">
    <property type="entry name" value="KAsynt_C_assoc"/>
    <property type="match status" value="1"/>
</dbReference>
<dbReference type="SUPFAM" id="SSF47336">
    <property type="entry name" value="ACP-like"/>
    <property type="match status" value="1"/>
</dbReference>
<dbReference type="GO" id="GO:0004315">
    <property type="term" value="F:3-oxoacyl-[acyl-carrier-protein] synthase activity"/>
    <property type="evidence" value="ECO:0007669"/>
    <property type="project" value="InterPro"/>
</dbReference>
<dbReference type="Pfam" id="PF23297">
    <property type="entry name" value="ACP_SdgA_C"/>
    <property type="match status" value="1"/>
</dbReference>
<keyword evidence="4" id="KW-0521">NADP</keyword>
<dbReference type="Gene3D" id="3.40.50.150">
    <property type="entry name" value="Vaccinia Virus protein VP39"/>
    <property type="match status" value="1"/>
</dbReference>
<evidence type="ECO:0000259" key="10">
    <source>
        <dbReference type="PROSITE" id="PS52004"/>
    </source>
</evidence>
<dbReference type="InterPro" id="IPR049900">
    <property type="entry name" value="PKS_mFAS_DH"/>
</dbReference>
<dbReference type="eggNOG" id="KOG1202">
    <property type="taxonomic scope" value="Eukaryota"/>
</dbReference>
<feature type="domain" description="PKS/mFAS DH" evidence="11">
    <location>
        <begin position="817"/>
        <end position="1136"/>
    </location>
</feature>
<dbReference type="InterPro" id="IPR011032">
    <property type="entry name" value="GroES-like_sf"/>
</dbReference>
<dbReference type="InterPro" id="IPR049552">
    <property type="entry name" value="PKS_DH_N"/>
</dbReference>